<gene>
    <name evidence="2" type="ORF">ElyMa_005857300</name>
</gene>
<dbReference type="EMBL" id="BMAT01011768">
    <property type="protein sequence ID" value="GFR78739.1"/>
    <property type="molecule type" value="Genomic_DNA"/>
</dbReference>
<organism evidence="2 3">
    <name type="scientific">Elysia marginata</name>
    <dbReference type="NCBI Taxonomy" id="1093978"/>
    <lineage>
        <taxon>Eukaryota</taxon>
        <taxon>Metazoa</taxon>
        <taxon>Spiralia</taxon>
        <taxon>Lophotrochozoa</taxon>
        <taxon>Mollusca</taxon>
        <taxon>Gastropoda</taxon>
        <taxon>Heterobranchia</taxon>
        <taxon>Euthyneura</taxon>
        <taxon>Panpulmonata</taxon>
        <taxon>Sacoglossa</taxon>
        <taxon>Placobranchoidea</taxon>
        <taxon>Plakobranchidae</taxon>
        <taxon>Elysia</taxon>
    </lineage>
</organism>
<feature type="compositionally biased region" description="Low complexity" evidence="1">
    <location>
        <begin position="7"/>
        <end position="24"/>
    </location>
</feature>
<evidence type="ECO:0000313" key="3">
    <source>
        <dbReference type="Proteomes" id="UP000762676"/>
    </source>
</evidence>
<reference evidence="2 3" key="1">
    <citation type="journal article" date="2021" name="Elife">
        <title>Chloroplast acquisition without the gene transfer in kleptoplastic sea slugs, Plakobranchus ocellatus.</title>
        <authorList>
            <person name="Maeda T."/>
            <person name="Takahashi S."/>
            <person name="Yoshida T."/>
            <person name="Shimamura S."/>
            <person name="Takaki Y."/>
            <person name="Nagai Y."/>
            <person name="Toyoda A."/>
            <person name="Suzuki Y."/>
            <person name="Arimoto A."/>
            <person name="Ishii H."/>
            <person name="Satoh N."/>
            <person name="Nishiyama T."/>
            <person name="Hasebe M."/>
            <person name="Maruyama T."/>
            <person name="Minagawa J."/>
            <person name="Obokata J."/>
            <person name="Shigenobu S."/>
        </authorList>
    </citation>
    <scope>NUCLEOTIDE SEQUENCE [LARGE SCALE GENOMIC DNA]</scope>
</reference>
<sequence length="106" mass="11545">MDRSRWKWASKPSPSSSGSTGPRLSWRDKEAPDANLSRSSLYLFLEAPDTSCLDSLSLPKETLRVFLGTPAGCGPPHGRRCTEPTGMCFGCGIAWNSSLVSGRLWL</sequence>
<feature type="region of interest" description="Disordered" evidence="1">
    <location>
        <begin position="1"/>
        <end position="34"/>
    </location>
</feature>
<accession>A0AAV4G041</accession>
<comment type="caution">
    <text evidence="2">The sequence shown here is derived from an EMBL/GenBank/DDBJ whole genome shotgun (WGS) entry which is preliminary data.</text>
</comment>
<protein>
    <submittedName>
        <fullName evidence="2">Uncharacterized protein</fullName>
    </submittedName>
</protein>
<proteinExistence type="predicted"/>
<name>A0AAV4G041_9GAST</name>
<dbReference type="AlphaFoldDB" id="A0AAV4G041"/>
<evidence type="ECO:0000313" key="2">
    <source>
        <dbReference type="EMBL" id="GFR78739.1"/>
    </source>
</evidence>
<keyword evidence="3" id="KW-1185">Reference proteome</keyword>
<dbReference type="Proteomes" id="UP000762676">
    <property type="component" value="Unassembled WGS sequence"/>
</dbReference>
<evidence type="ECO:0000256" key="1">
    <source>
        <dbReference type="SAM" id="MobiDB-lite"/>
    </source>
</evidence>